<comment type="caution">
    <text evidence="2">The sequence shown here is derived from an EMBL/GenBank/DDBJ whole genome shotgun (WGS) entry which is preliminary data.</text>
</comment>
<evidence type="ECO:0000256" key="1">
    <source>
        <dbReference type="SAM" id="Phobius"/>
    </source>
</evidence>
<organism evidence="2 3">
    <name type="scientific">Lentinula aff. detonsa</name>
    <dbReference type="NCBI Taxonomy" id="2804958"/>
    <lineage>
        <taxon>Eukaryota</taxon>
        <taxon>Fungi</taxon>
        <taxon>Dikarya</taxon>
        <taxon>Basidiomycota</taxon>
        <taxon>Agaricomycotina</taxon>
        <taxon>Agaricomycetes</taxon>
        <taxon>Agaricomycetidae</taxon>
        <taxon>Agaricales</taxon>
        <taxon>Marasmiineae</taxon>
        <taxon>Omphalotaceae</taxon>
        <taxon>Lentinula</taxon>
    </lineage>
</organism>
<name>A0AA38KPV6_9AGAR</name>
<feature type="transmembrane region" description="Helical" evidence="1">
    <location>
        <begin position="193"/>
        <end position="211"/>
    </location>
</feature>
<proteinExistence type="predicted"/>
<dbReference type="Proteomes" id="UP001163798">
    <property type="component" value="Unassembled WGS sequence"/>
</dbReference>
<feature type="transmembrane region" description="Helical" evidence="1">
    <location>
        <begin position="83"/>
        <end position="105"/>
    </location>
</feature>
<feature type="transmembrane region" description="Helical" evidence="1">
    <location>
        <begin position="51"/>
        <end position="76"/>
    </location>
</feature>
<sequence length="212" mass="22473">MAATVIAASSLRPYVGRGPFLFLVAWAYEGIFVGAISLSSILFPFYFAYSFIFPASAMASFIPFVASASLFVISFVSSLISAIILLIVALLFSVAAVIATVMSFWSSFVVSFHDASCSIFPISATFSQFAFRAVEVPSLASAASHISCTGSVVAGSSPVLSSFMLIAFVISTSAVTLSSVNESSLLRLGGMRPILGCCTFWFPYMLVLDMLC</sequence>
<evidence type="ECO:0000313" key="3">
    <source>
        <dbReference type="Proteomes" id="UP001163798"/>
    </source>
</evidence>
<keyword evidence="3" id="KW-1185">Reference proteome</keyword>
<keyword evidence="1" id="KW-0472">Membrane</keyword>
<feature type="transmembrane region" description="Helical" evidence="1">
    <location>
        <begin position="159"/>
        <end position="181"/>
    </location>
</feature>
<dbReference type="EMBL" id="MU793481">
    <property type="protein sequence ID" value="KAJ3782361.1"/>
    <property type="molecule type" value="Genomic_DNA"/>
</dbReference>
<keyword evidence="1" id="KW-0812">Transmembrane</keyword>
<protein>
    <submittedName>
        <fullName evidence="2">Uncharacterized protein</fullName>
    </submittedName>
</protein>
<evidence type="ECO:0000313" key="2">
    <source>
        <dbReference type="EMBL" id="KAJ3782361.1"/>
    </source>
</evidence>
<dbReference type="AlphaFoldDB" id="A0AA38KPV6"/>
<feature type="transmembrane region" description="Helical" evidence="1">
    <location>
        <begin position="20"/>
        <end position="45"/>
    </location>
</feature>
<keyword evidence="1" id="KW-1133">Transmembrane helix</keyword>
<gene>
    <name evidence="2" type="ORF">GGU10DRAFT_364037</name>
</gene>
<accession>A0AA38KPV6</accession>
<reference evidence="2" key="1">
    <citation type="submission" date="2022-08" db="EMBL/GenBank/DDBJ databases">
        <authorList>
            <consortium name="DOE Joint Genome Institute"/>
            <person name="Min B."/>
            <person name="Riley R."/>
            <person name="Sierra-Patev S."/>
            <person name="Naranjo-Ortiz M."/>
            <person name="Looney B."/>
            <person name="Konkel Z."/>
            <person name="Slot J.C."/>
            <person name="Sakamoto Y."/>
            <person name="Steenwyk J.L."/>
            <person name="Rokas A."/>
            <person name="Carro J."/>
            <person name="Camarero S."/>
            <person name="Ferreira P."/>
            <person name="Molpeceres G."/>
            <person name="Ruiz-Duenas F.J."/>
            <person name="Serrano A."/>
            <person name="Henrissat B."/>
            <person name="Drula E."/>
            <person name="Hughes K.W."/>
            <person name="Mata J.L."/>
            <person name="Ishikawa N.K."/>
            <person name="Vargas-Isla R."/>
            <person name="Ushijima S."/>
            <person name="Smith C.A."/>
            <person name="Ahrendt S."/>
            <person name="Andreopoulos W."/>
            <person name="He G."/>
            <person name="Labutti K."/>
            <person name="Lipzen A."/>
            <person name="Ng V."/>
            <person name="Sandor L."/>
            <person name="Barry K."/>
            <person name="Martinez A.T."/>
            <person name="Xiao Y."/>
            <person name="Gibbons J.G."/>
            <person name="Terashima K."/>
            <person name="Hibbett D.S."/>
            <person name="Grigoriev I.V."/>
        </authorList>
    </citation>
    <scope>NUCLEOTIDE SEQUENCE</scope>
    <source>
        <strain evidence="2">TFB10291</strain>
    </source>
</reference>